<dbReference type="Proteomes" id="UP000722750">
    <property type="component" value="Unassembled WGS sequence"/>
</dbReference>
<accession>A0A941W131</accession>
<evidence type="ECO:0000313" key="1">
    <source>
        <dbReference type="EMBL" id="MBS1257734.1"/>
    </source>
</evidence>
<reference evidence="1" key="1">
    <citation type="journal article" date="2021" name="ISME J.">
        <title>Fine-scale metabolic discontinuity in a stratified prokaryote microbiome of a Red Sea deep halocline.</title>
        <authorList>
            <person name="Michoud G."/>
            <person name="Ngugi D.K."/>
            <person name="Barozzi A."/>
            <person name="Merlino G."/>
            <person name="Calleja M.L."/>
            <person name="Delgado-Huertas A."/>
            <person name="Moran X.A.G."/>
            <person name="Daffonchio D."/>
        </authorList>
    </citation>
    <scope>NUCLEOTIDE SEQUENCE</scope>
    <source>
        <strain evidence="1">SuakinDeep_MAG55_1</strain>
    </source>
</reference>
<dbReference type="AlphaFoldDB" id="A0A941W131"/>
<dbReference type="EMBL" id="JAANXD010000034">
    <property type="protein sequence ID" value="MBS1257734.1"/>
    <property type="molecule type" value="Genomic_DNA"/>
</dbReference>
<gene>
    <name evidence="1" type="ORF">MAG551_00780</name>
</gene>
<proteinExistence type="predicted"/>
<evidence type="ECO:0000313" key="2">
    <source>
        <dbReference type="Proteomes" id="UP000722750"/>
    </source>
</evidence>
<comment type="caution">
    <text evidence="1">The sequence shown here is derived from an EMBL/GenBank/DDBJ whole genome shotgun (WGS) entry which is preliminary data.</text>
</comment>
<sequence length="77" mass="8923">MIIAVYSIDKKKRVGSVMPPTLSKHNNSLFPYLHASSILETKICLEYNEAFTFTFTFTYPYPWDDQPLDDQTLDDLS</sequence>
<organism evidence="1 2">
    <name type="scientific">Candidatus Scalindua arabica</name>
    <dbReference type="NCBI Taxonomy" id="1127984"/>
    <lineage>
        <taxon>Bacteria</taxon>
        <taxon>Pseudomonadati</taxon>
        <taxon>Planctomycetota</taxon>
        <taxon>Candidatus Brocadiia</taxon>
        <taxon>Candidatus Brocadiales</taxon>
        <taxon>Candidatus Scalinduaceae</taxon>
        <taxon>Candidatus Scalindua</taxon>
    </lineage>
</organism>
<protein>
    <submittedName>
        <fullName evidence="1">Uncharacterized protein</fullName>
    </submittedName>
</protein>
<name>A0A941W131_9BACT</name>